<dbReference type="InterPro" id="IPR004167">
    <property type="entry name" value="PSBD"/>
</dbReference>
<dbReference type="EMBL" id="CP102382">
    <property type="protein sequence ID" value="UUV20173.1"/>
    <property type="molecule type" value="Genomic_DNA"/>
</dbReference>
<evidence type="ECO:0000256" key="7">
    <source>
        <dbReference type="ARBA" id="ARBA00048370"/>
    </source>
</evidence>
<dbReference type="SUPFAM" id="SSF51230">
    <property type="entry name" value="Single hybrid motif"/>
    <property type="match status" value="2"/>
</dbReference>
<evidence type="ECO:0000256" key="3">
    <source>
        <dbReference type="ARBA" id="ARBA00022679"/>
    </source>
</evidence>
<dbReference type="InterPro" id="IPR006257">
    <property type="entry name" value="LAT1"/>
</dbReference>
<keyword evidence="3 8" id="KW-0808">Transferase</keyword>
<dbReference type="InterPro" id="IPR003016">
    <property type="entry name" value="2-oxoA_DH_lipoyl-BS"/>
</dbReference>
<comment type="function">
    <text evidence="6">The pyruvate dehydrogenase complex catalyzes the overall conversion of pyruvate to acetyl-CoA and CO(2). It contains multiple copies of three enzymatic components: pyruvate dehydrogenase (E1), dihydrolipoamide acetyltransferase (E2) and lipoamide dehydrogenase (E3).</text>
</comment>
<comment type="cofactor">
    <cofactor evidence="8">
        <name>(R)-lipoate</name>
        <dbReference type="ChEBI" id="CHEBI:83088"/>
    </cofactor>
    <text evidence="8">Binds 2 lipoyl cofactors covalently.</text>
</comment>
<dbReference type="InterPro" id="IPR045257">
    <property type="entry name" value="E2/Pdx1"/>
</dbReference>
<dbReference type="PROSITE" id="PS50968">
    <property type="entry name" value="BIOTINYL_LIPOYL"/>
    <property type="match status" value="2"/>
</dbReference>
<dbReference type="Proteomes" id="UP001317001">
    <property type="component" value="Chromosome"/>
</dbReference>
<evidence type="ECO:0000256" key="5">
    <source>
        <dbReference type="ARBA" id="ARBA00023315"/>
    </source>
</evidence>
<dbReference type="Gene3D" id="3.30.559.10">
    <property type="entry name" value="Chloramphenicol acetyltransferase-like domain"/>
    <property type="match status" value="1"/>
</dbReference>
<evidence type="ECO:0000256" key="1">
    <source>
        <dbReference type="ARBA" id="ARBA00007317"/>
    </source>
</evidence>
<keyword evidence="4 8" id="KW-0450">Lipoyl</keyword>
<feature type="domain" description="Lipoyl-binding" evidence="10">
    <location>
        <begin position="135"/>
        <end position="210"/>
    </location>
</feature>
<evidence type="ECO:0000256" key="6">
    <source>
        <dbReference type="ARBA" id="ARBA00025211"/>
    </source>
</evidence>
<comment type="subunit">
    <text evidence="2">Forms a 24-polypeptide structural core with octahedral symmetry.</text>
</comment>
<dbReference type="GO" id="GO:0004742">
    <property type="term" value="F:dihydrolipoyllysine-residue acetyltransferase activity"/>
    <property type="evidence" value="ECO:0007669"/>
    <property type="project" value="UniProtKB-EC"/>
</dbReference>
<proteinExistence type="inferred from homology"/>
<dbReference type="SUPFAM" id="SSF52777">
    <property type="entry name" value="CoA-dependent acyltransferases"/>
    <property type="match status" value="1"/>
</dbReference>
<comment type="similarity">
    <text evidence="1 8">Belongs to the 2-oxoacid dehydrogenase family.</text>
</comment>
<dbReference type="InterPro" id="IPR011053">
    <property type="entry name" value="Single_hybrid_motif"/>
</dbReference>
<dbReference type="Pfam" id="PF02817">
    <property type="entry name" value="E3_binding"/>
    <property type="match status" value="1"/>
</dbReference>
<feature type="region of interest" description="Disordered" evidence="9">
    <location>
        <begin position="216"/>
        <end position="268"/>
    </location>
</feature>
<keyword evidence="5 8" id="KW-0012">Acyltransferase</keyword>
<feature type="compositionally biased region" description="Basic and acidic residues" evidence="9">
    <location>
        <begin position="228"/>
        <end position="255"/>
    </location>
</feature>
<keyword evidence="13" id="KW-1185">Reference proteome</keyword>
<protein>
    <recommendedName>
        <fullName evidence="8">Acetyltransferase component of pyruvate dehydrogenase complex</fullName>
        <ecNumber evidence="8">2.3.1.12</ecNumber>
    </recommendedName>
</protein>
<feature type="region of interest" description="Disordered" evidence="9">
    <location>
        <begin position="86"/>
        <end position="138"/>
    </location>
</feature>
<dbReference type="Pfam" id="PF00364">
    <property type="entry name" value="Biotin_lipoyl"/>
    <property type="match status" value="2"/>
</dbReference>
<evidence type="ECO:0000259" key="10">
    <source>
        <dbReference type="PROSITE" id="PS50968"/>
    </source>
</evidence>
<dbReference type="InterPro" id="IPR001078">
    <property type="entry name" value="2-oxoacid_DH_actylTfrase"/>
</dbReference>
<evidence type="ECO:0000256" key="9">
    <source>
        <dbReference type="SAM" id="MobiDB-lite"/>
    </source>
</evidence>
<dbReference type="Pfam" id="PF00198">
    <property type="entry name" value="2-oxoacid_dh"/>
    <property type="match status" value="1"/>
</dbReference>
<evidence type="ECO:0000313" key="13">
    <source>
        <dbReference type="Proteomes" id="UP001317001"/>
    </source>
</evidence>
<feature type="compositionally biased region" description="Low complexity" evidence="9">
    <location>
        <begin position="256"/>
        <end position="267"/>
    </location>
</feature>
<dbReference type="Gene3D" id="2.40.50.100">
    <property type="match status" value="2"/>
</dbReference>
<feature type="compositionally biased region" description="Basic and acidic residues" evidence="9">
    <location>
        <begin position="93"/>
        <end position="126"/>
    </location>
</feature>
<organism evidence="12 13">
    <name type="scientific">Paenimyroides aestuarii</name>
    <dbReference type="NCBI Taxonomy" id="2968490"/>
    <lineage>
        <taxon>Bacteria</taxon>
        <taxon>Pseudomonadati</taxon>
        <taxon>Bacteroidota</taxon>
        <taxon>Flavobacteriia</taxon>
        <taxon>Flavobacteriales</taxon>
        <taxon>Flavobacteriaceae</taxon>
        <taxon>Paenimyroides</taxon>
    </lineage>
</organism>
<dbReference type="PANTHER" id="PTHR23151">
    <property type="entry name" value="DIHYDROLIPOAMIDE ACETYL/SUCCINYL-TRANSFERASE-RELATED"/>
    <property type="match status" value="1"/>
</dbReference>
<dbReference type="PROSITE" id="PS00189">
    <property type="entry name" value="LIPOYL"/>
    <property type="match status" value="2"/>
</dbReference>
<evidence type="ECO:0000256" key="8">
    <source>
        <dbReference type="RuleBase" id="RU361137"/>
    </source>
</evidence>
<keyword evidence="12" id="KW-0670">Pyruvate</keyword>
<evidence type="ECO:0000256" key="4">
    <source>
        <dbReference type="ARBA" id="ARBA00022823"/>
    </source>
</evidence>
<sequence length="557" mass="59853">MAEIITMPRLSDTMTEGTVASWLKKVGDKISEGDILAEIETDKATMEFESFHEGTLLYIGVQEGETAAVDSVLAIIGKEGEDYKSLLEGSTSEGEKNEPSDTKEEKPAESDSKADTSDKEEVKEEETASEIPDNVSVVTMPRLSDTMTEGTVASWLKKVGDEIKEGDILAEIETDKATMEFESFYAGTLLHIGIQEGESAPVDSVLAIIGPAGTDVSGILSGGSKPKAKPEAKKAESSEDTSDKKESNIDKETSTKTETSSSTNDSNRIFASPLAKKIAQDKGINLSEVKGSGENGRIVKSDVEHFTPTAKADSKTETPKASAQTFVPAGEVHAEEIKNSQMRKTIARRLAESKFTAPHYYLTIEVNMDNAMQSRTLINALPDTKVSFNDMVVKACAMALKKHPKVNSQWTEAATIVNHHVNIGVAVAVEDGLVVPVVNHTDLLSLTQIGSSIKDLAGKARSKKLQPKEMEGSTFTVSNLGMFGIEEFTSIINQPNSAILSVGAIIEKPVVKNGQIVVGNTMKVTLACDHRTVDGATGAEFLQTLKHFIENPVTMLA</sequence>
<dbReference type="InterPro" id="IPR036625">
    <property type="entry name" value="E3-bd_dom_sf"/>
</dbReference>
<dbReference type="NCBIfam" id="TIGR01349">
    <property type="entry name" value="PDHac_trf_mito"/>
    <property type="match status" value="1"/>
</dbReference>
<comment type="catalytic activity">
    <reaction evidence="7 8">
        <text>N(6)-[(R)-dihydrolipoyl]-L-lysyl-[protein] + acetyl-CoA = N(6)-[(R)-S(8)-acetyldihydrolipoyl]-L-lysyl-[protein] + CoA</text>
        <dbReference type="Rhea" id="RHEA:17017"/>
        <dbReference type="Rhea" id="RHEA-COMP:10475"/>
        <dbReference type="Rhea" id="RHEA-COMP:10478"/>
        <dbReference type="ChEBI" id="CHEBI:57287"/>
        <dbReference type="ChEBI" id="CHEBI:57288"/>
        <dbReference type="ChEBI" id="CHEBI:83100"/>
        <dbReference type="ChEBI" id="CHEBI:83111"/>
        <dbReference type="EC" id="2.3.1.12"/>
    </reaction>
</comment>
<name>A0ABY5NNS7_9FLAO</name>
<dbReference type="PANTHER" id="PTHR23151:SF90">
    <property type="entry name" value="DIHYDROLIPOYLLYSINE-RESIDUE ACETYLTRANSFERASE COMPONENT OF PYRUVATE DEHYDROGENASE COMPLEX, MITOCHONDRIAL-RELATED"/>
    <property type="match status" value="1"/>
</dbReference>
<dbReference type="SUPFAM" id="SSF47005">
    <property type="entry name" value="Peripheral subunit-binding domain of 2-oxo acid dehydrogenase complex"/>
    <property type="match status" value="1"/>
</dbReference>
<evidence type="ECO:0000313" key="12">
    <source>
        <dbReference type="EMBL" id="UUV20173.1"/>
    </source>
</evidence>
<feature type="domain" description="Lipoyl-binding" evidence="10">
    <location>
        <begin position="2"/>
        <end position="77"/>
    </location>
</feature>
<dbReference type="RefSeq" id="WP_257498078.1">
    <property type="nucleotide sequence ID" value="NZ_CP102382.1"/>
</dbReference>
<feature type="domain" description="Peripheral subunit-binding (PSBD)" evidence="11">
    <location>
        <begin position="270"/>
        <end position="307"/>
    </location>
</feature>
<accession>A0ABY5NNS7</accession>
<evidence type="ECO:0000256" key="2">
    <source>
        <dbReference type="ARBA" id="ARBA00011484"/>
    </source>
</evidence>
<dbReference type="InterPro" id="IPR023213">
    <property type="entry name" value="CAT-like_dom_sf"/>
</dbReference>
<evidence type="ECO:0000259" key="11">
    <source>
        <dbReference type="PROSITE" id="PS51826"/>
    </source>
</evidence>
<dbReference type="CDD" id="cd06849">
    <property type="entry name" value="lipoyl_domain"/>
    <property type="match status" value="2"/>
</dbReference>
<dbReference type="InterPro" id="IPR000089">
    <property type="entry name" value="Biotin_lipoyl"/>
</dbReference>
<reference evidence="12 13" key="1">
    <citation type="submission" date="2022-08" db="EMBL/GenBank/DDBJ databases">
        <title>Myroides zhujiangensis sp. nov., a novel bacterium isolated from sediment in the Pearl River Estuary.</title>
        <authorList>
            <person name="Cui L."/>
        </authorList>
    </citation>
    <scope>NUCLEOTIDE SEQUENCE [LARGE SCALE GENOMIC DNA]</scope>
    <source>
        <strain evidence="12 13">SCSIO 72103</strain>
    </source>
</reference>
<dbReference type="Gene3D" id="4.10.320.10">
    <property type="entry name" value="E3-binding domain"/>
    <property type="match status" value="1"/>
</dbReference>
<dbReference type="PROSITE" id="PS51826">
    <property type="entry name" value="PSBD"/>
    <property type="match status" value="1"/>
</dbReference>
<gene>
    <name evidence="12" type="ORF">NPX36_07300</name>
</gene>
<dbReference type="EC" id="2.3.1.12" evidence="8"/>